<dbReference type="GeneID" id="66796836"/>
<dbReference type="Gene3D" id="3.90.1570.30">
    <property type="match status" value="1"/>
</dbReference>
<reference evidence="2 3" key="1">
    <citation type="submission" date="2019-03" db="EMBL/GenBank/DDBJ databases">
        <title>Porphyromonas levii Isolated from the Uterus of Dairy Cows.</title>
        <authorList>
            <person name="Francis A.M."/>
        </authorList>
    </citation>
    <scope>NUCLEOTIDE SEQUENCE [LARGE SCALE GENOMIC DNA]</scope>
    <source>
        <strain evidence="2 3">AF5678</strain>
    </source>
</reference>
<comment type="caution">
    <text evidence="2">The sequence shown here is derived from an EMBL/GenBank/DDBJ whole genome shotgun (WGS) entry which is preliminary data.</text>
</comment>
<evidence type="ECO:0000259" key="1">
    <source>
        <dbReference type="Pfam" id="PF13588"/>
    </source>
</evidence>
<sequence length="144" mass="16345">MMSDQRPTVFDPIRQKRVALTPEERVRQAVVHFLLTQLGYPATHLANEYTITVGKLSRRCDTIVFDEALQPLMVLEYKAPHIPLTQAVIQQAWQYNSALGVPYICLSNGTTTIVYHIDYEGHQTTQLPTLPTYQELSSNKSDPT</sequence>
<organism evidence="2 3">
    <name type="scientific">Porphyromonas levii</name>
    <dbReference type="NCBI Taxonomy" id="28114"/>
    <lineage>
        <taxon>Bacteria</taxon>
        <taxon>Pseudomonadati</taxon>
        <taxon>Bacteroidota</taxon>
        <taxon>Bacteroidia</taxon>
        <taxon>Bacteroidales</taxon>
        <taxon>Porphyromonadaceae</taxon>
        <taxon>Porphyromonas</taxon>
    </lineage>
</organism>
<dbReference type="AlphaFoldDB" id="A0A4Y8WQN1"/>
<dbReference type="RefSeq" id="WP_134848871.1">
    <property type="nucleotide sequence ID" value="NZ_CP197400.1"/>
</dbReference>
<gene>
    <name evidence="2" type="ORF">E4P47_03710</name>
</gene>
<proteinExistence type="predicted"/>
<keyword evidence="3" id="KW-1185">Reference proteome</keyword>
<dbReference type="STRING" id="1122973.GCA_000379925_01026"/>
<evidence type="ECO:0000313" key="3">
    <source>
        <dbReference type="Proteomes" id="UP000297225"/>
    </source>
</evidence>
<dbReference type="Pfam" id="PF13588">
    <property type="entry name" value="HSDR_N_2"/>
    <property type="match status" value="1"/>
</dbReference>
<name>A0A4Y8WQN1_9PORP</name>
<dbReference type="InterPro" id="IPR029464">
    <property type="entry name" value="HSDR_N"/>
</dbReference>
<feature type="domain" description="Type I restriction enzyme R protein N-terminal" evidence="1">
    <location>
        <begin position="22"/>
        <end position="131"/>
    </location>
</feature>
<protein>
    <submittedName>
        <fullName evidence="2">Type I restriction enzyme HsdR N-terminal domain-containing protein</fullName>
    </submittedName>
</protein>
<dbReference type="EMBL" id="SPNC01000037">
    <property type="protein sequence ID" value="TFH95824.1"/>
    <property type="molecule type" value="Genomic_DNA"/>
</dbReference>
<dbReference type="Proteomes" id="UP000297225">
    <property type="component" value="Unassembled WGS sequence"/>
</dbReference>
<accession>A0A4Y8WQN1</accession>
<dbReference type="OrthoDB" id="9790377at2"/>
<evidence type="ECO:0000313" key="2">
    <source>
        <dbReference type="EMBL" id="TFH95824.1"/>
    </source>
</evidence>